<evidence type="ECO:0000313" key="1">
    <source>
        <dbReference type="EMBL" id="TGX49065.1"/>
    </source>
</evidence>
<dbReference type="EMBL" id="SRXT01000009">
    <property type="protein sequence ID" value="TGX49065.1"/>
    <property type="molecule type" value="Genomic_DNA"/>
</dbReference>
<proteinExistence type="predicted"/>
<sequence length="66" mass="7486">MFAPAPWLSPKRYLLCSRENAQRVAARLFDAQPGRVSIIRTDEPLQPFHVSTAPPRDAHVEIEIMS</sequence>
<keyword evidence="2" id="KW-1185">Reference proteome</keyword>
<organism evidence="1 2">
    <name type="scientific">Sphingomonas gei</name>
    <dbReference type="NCBI Taxonomy" id="1395960"/>
    <lineage>
        <taxon>Bacteria</taxon>
        <taxon>Pseudomonadati</taxon>
        <taxon>Pseudomonadota</taxon>
        <taxon>Alphaproteobacteria</taxon>
        <taxon>Sphingomonadales</taxon>
        <taxon>Sphingomonadaceae</taxon>
        <taxon>Sphingomonas</taxon>
    </lineage>
</organism>
<protein>
    <submittedName>
        <fullName evidence="1">Uncharacterized protein</fullName>
    </submittedName>
</protein>
<comment type="caution">
    <text evidence="1">The sequence shown here is derived from an EMBL/GenBank/DDBJ whole genome shotgun (WGS) entry which is preliminary data.</text>
</comment>
<dbReference type="OrthoDB" id="7433405at2"/>
<accession>A0A4S1X183</accession>
<evidence type="ECO:0000313" key="2">
    <source>
        <dbReference type="Proteomes" id="UP000306147"/>
    </source>
</evidence>
<dbReference type="AlphaFoldDB" id="A0A4S1X183"/>
<reference evidence="1 2" key="1">
    <citation type="submission" date="2019-04" db="EMBL/GenBank/DDBJ databases">
        <title>Sphingomonas psychrotolerans sp. nov., isolated from soil in the Tianshan Mountains, Xinjiang, China.</title>
        <authorList>
            <person name="Luo Y."/>
            <person name="Sheng H."/>
        </authorList>
    </citation>
    <scope>NUCLEOTIDE SEQUENCE [LARGE SCALE GENOMIC DNA]</scope>
    <source>
        <strain evidence="1 2">ZFGT-11</strain>
    </source>
</reference>
<name>A0A4S1X183_9SPHN</name>
<gene>
    <name evidence="1" type="ORF">E5A73_19655</name>
</gene>
<dbReference type="Proteomes" id="UP000306147">
    <property type="component" value="Unassembled WGS sequence"/>
</dbReference>
<dbReference type="RefSeq" id="WP_135965558.1">
    <property type="nucleotide sequence ID" value="NZ_SRXT01000009.1"/>
</dbReference>